<comment type="subcellular location">
    <subcellularLocation>
        <location evidence="2">Cell inner membrane</location>
    </subcellularLocation>
    <subcellularLocation>
        <location evidence="1">Membrane</location>
        <topology evidence="1">Peripheral membrane protein</topology>
    </subcellularLocation>
</comment>
<dbReference type="GO" id="GO:0055085">
    <property type="term" value="P:transmembrane transport"/>
    <property type="evidence" value="ECO:0007669"/>
    <property type="project" value="UniProtKB-ARBA"/>
</dbReference>
<keyword evidence="8 18" id="KW-0067">ATP-binding</keyword>
<dbReference type="Proteomes" id="UP000761264">
    <property type="component" value="Unassembled WGS sequence"/>
</dbReference>
<dbReference type="InterPro" id="IPR027417">
    <property type="entry name" value="P-loop_NTPase"/>
</dbReference>
<feature type="region of interest" description="Disordered" evidence="16">
    <location>
        <begin position="260"/>
        <end position="284"/>
    </location>
</feature>
<dbReference type="PANTHER" id="PTHR43776">
    <property type="entry name" value="TRANSPORT ATP-BINDING PROTEIN"/>
    <property type="match status" value="1"/>
</dbReference>
<comment type="function">
    <text evidence="11">Part of the ABC transporter complex GsiABCD involved in glutathione import. Responsible for energy coupling to the transport system.</text>
</comment>
<dbReference type="GO" id="GO:0016887">
    <property type="term" value="F:ATP hydrolysis activity"/>
    <property type="evidence" value="ECO:0007669"/>
    <property type="project" value="InterPro"/>
</dbReference>
<evidence type="ECO:0000256" key="5">
    <source>
        <dbReference type="ARBA" id="ARBA00022475"/>
    </source>
</evidence>
<comment type="caution">
    <text evidence="18">The sequence shown here is derived from an EMBL/GenBank/DDBJ whole genome shotgun (WGS) entry which is preliminary data.</text>
</comment>
<evidence type="ECO:0000256" key="15">
    <source>
        <dbReference type="ARBA" id="ARBA00047640"/>
    </source>
</evidence>
<dbReference type="PROSITE" id="PS00211">
    <property type="entry name" value="ABC_TRANSPORTER_1"/>
    <property type="match status" value="1"/>
</dbReference>
<protein>
    <recommendedName>
        <fullName evidence="14">Glutathione import ATP-binding protein GsiA</fullName>
        <ecNumber evidence="13">7.4.2.10</ecNumber>
    </recommendedName>
</protein>
<evidence type="ECO:0000256" key="16">
    <source>
        <dbReference type="SAM" id="MobiDB-lite"/>
    </source>
</evidence>
<keyword evidence="4" id="KW-0813">Transport</keyword>
<evidence type="ECO:0000256" key="3">
    <source>
        <dbReference type="ARBA" id="ARBA00011469"/>
    </source>
</evidence>
<organism evidence="18 19">
    <name type="scientific">Pelagibius litoralis</name>
    <dbReference type="NCBI Taxonomy" id="374515"/>
    <lineage>
        <taxon>Bacteria</taxon>
        <taxon>Pseudomonadati</taxon>
        <taxon>Pseudomonadota</taxon>
        <taxon>Alphaproteobacteria</taxon>
        <taxon>Rhodospirillales</taxon>
        <taxon>Rhodovibrionaceae</taxon>
        <taxon>Pelagibius</taxon>
    </lineage>
</organism>
<evidence type="ECO:0000256" key="12">
    <source>
        <dbReference type="ARBA" id="ARBA00038416"/>
    </source>
</evidence>
<evidence type="ECO:0000256" key="1">
    <source>
        <dbReference type="ARBA" id="ARBA00004170"/>
    </source>
</evidence>
<evidence type="ECO:0000256" key="11">
    <source>
        <dbReference type="ARBA" id="ARBA00037530"/>
    </source>
</evidence>
<evidence type="ECO:0000256" key="14">
    <source>
        <dbReference type="ARBA" id="ARBA00041187"/>
    </source>
</evidence>
<dbReference type="RefSeq" id="WP_167221752.1">
    <property type="nucleotide sequence ID" value="NZ_JAAQPH010000002.1"/>
</dbReference>
<sequence length="284" mass="31528">MIEVRDLNVIFGRGADRVHAVRDVSFAVPEGATFGLVGESGSGKSTVLRALSGLNPDWSGRLSVAGEALTRRRDKAFYKLAQMVFQDPYGSLHPRHTVDRILMEPLAIHGFADPDRRIERILEEVGLGPQFRFRYPHQLSGGQRQRVAIGRALILEPRILLLDEPTSALDVSVQAEVLNLLQRLKKERGLTYILVSHNLSVIAHMCDTLAVMNHGAVVEEMDVALLKRAEPKHPYTRQLMTASLGYDRSAIDRFEDFGIDAESSGVPDTSTDAPQLESERKRGP</sequence>
<evidence type="ECO:0000256" key="8">
    <source>
        <dbReference type="ARBA" id="ARBA00022840"/>
    </source>
</evidence>
<evidence type="ECO:0000313" key="19">
    <source>
        <dbReference type="Proteomes" id="UP000761264"/>
    </source>
</evidence>
<dbReference type="AlphaFoldDB" id="A0A967EX44"/>
<comment type="similarity">
    <text evidence="12">Belongs to the ABC transporter superfamily. Glutathione importer (TC 3.A.1.5.11) family.</text>
</comment>
<evidence type="ECO:0000256" key="6">
    <source>
        <dbReference type="ARBA" id="ARBA00022519"/>
    </source>
</evidence>
<keyword evidence="9" id="KW-1278">Translocase</keyword>
<dbReference type="EC" id="7.4.2.10" evidence="13"/>
<dbReference type="Gene3D" id="3.40.50.300">
    <property type="entry name" value="P-loop containing nucleotide triphosphate hydrolases"/>
    <property type="match status" value="1"/>
</dbReference>
<dbReference type="PANTHER" id="PTHR43776:SF15">
    <property type="entry name" value="GLUTATHIONE IMPORT ATP-BINDING PROTEIN GSIA"/>
    <property type="match status" value="1"/>
</dbReference>
<keyword evidence="10" id="KW-0472">Membrane</keyword>
<dbReference type="InterPro" id="IPR017871">
    <property type="entry name" value="ABC_transporter-like_CS"/>
</dbReference>
<keyword evidence="5" id="KW-1003">Cell membrane</keyword>
<evidence type="ECO:0000256" key="9">
    <source>
        <dbReference type="ARBA" id="ARBA00022967"/>
    </source>
</evidence>
<evidence type="ECO:0000256" key="10">
    <source>
        <dbReference type="ARBA" id="ARBA00023136"/>
    </source>
</evidence>
<dbReference type="GO" id="GO:0005524">
    <property type="term" value="F:ATP binding"/>
    <property type="evidence" value="ECO:0007669"/>
    <property type="project" value="UniProtKB-KW"/>
</dbReference>
<dbReference type="SMART" id="SM00382">
    <property type="entry name" value="AAA"/>
    <property type="match status" value="1"/>
</dbReference>
<comment type="subunit">
    <text evidence="3">The complex is composed of two ATP-binding proteins (GsiA), two transmembrane proteins (GsiC and GsiD) and a solute-binding protein (GsiB).</text>
</comment>
<evidence type="ECO:0000313" key="18">
    <source>
        <dbReference type="EMBL" id="NIA67625.1"/>
    </source>
</evidence>
<dbReference type="CDD" id="cd03257">
    <property type="entry name" value="ABC_NikE_OppD_transporters"/>
    <property type="match status" value="1"/>
</dbReference>
<reference evidence="18" key="1">
    <citation type="submission" date="2020-03" db="EMBL/GenBank/DDBJ databases">
        <title>Genome of Pelagibius litoralis DSM 21314T.</title>
        <authorList>
            <person name="Wang G."/>
        </authorList>
    </citation>
    <scope>NUCLEOTIDE SEQUENCE</scope>
    <source>
        <strain evidence="18">DSM 21314</strain>
    </source>
</reference>
<name>A0A967EX44_9PROT</name>
<evidence type="ECO:0000256" key="4">
    <source>
        <dbReference type="ARBA" id="ARBA00022448"/>
    </source>
</evidence>
<keyword evidence="6" id="KW-0997">Cell inner membrane</keyword>
<accession>A0A967EX44</accession>
<dbReference type="InterPro" id="IPR050319">
    <property type="entry name" value="ABC_transp_ATP-bind"/>
</dbReference>
<feature type="domain" description="ABC transporter" evidence="17">
    <location>
        <begin position="4"/>
        <end position="239"/>
    </location>
</feature>
<dbReference type="EMBL" id="JAAQPH010000002">
    <property type="protein sequence ID" value="NIA67625.1"/>
    <property type="molecule type" value="Genomic_DNA"/>
</dbReference>
<proteinExistence type="inferred from homology"/>
<dbReference type="InterPro" id="IPR003593">
    <property type="entry name" value="AAA+_ATPase"/>
</dbReference>
<dbReference type="SUPFAM" id="SSF52540">
    <property type="entry name" value="P-loop containing nucleoside triphosphate hydrolases"/>
    <property type="match status" value="1"/>
</dbReference>
<evidence type="ECO:0000259" key="17">
    <source>
        <dbReference type="PROSITE" id="PS50893"/>
    </source>
</evidence>
<keyword evidence="19" id="KW-1185">Reference proteome</keyword>
<gene>
    <name evidence="18" type="ORF">HBA54_03395</name>
</gene>
<dbReference type="Pfam" id="PF00005">
    <property type="entry name" value="ABC_tran"/>
    <property type="match status" value="1"/>
</dbReference>
<dbReference type="PROSITE" id="PS50893">
    <property type="entry name" value="ABC_TRANSPORTER_2"/>
    <property type="match status" value="1"/>
</dbReference>
<keyword evidence="7" id="KW-0547">Nucleotide-binding</keyword>
<dbReference type="InterPro" id="IPR003439">
    <property type="entry name" value="ABC_transporter-like_ATP-bd"/>
</dbReference>
<comment type="catalytic activity">
    <reaction evidence="15">
        <text>glutathione(out) + ATP + H2O = glutathione(in) + ADP + phosphate + H(+)</text>
        <dbReference type="Rhea" id="RHEA:29791"/>
        <dbReference type="ChEBI" id="CHEBI:15377"/>
        <dbReference type="ChEBI" id="CHEBI:15378"/>
        <dbReference type="ChEBI" id="CHEBI:30616"/>
        <dbReference type="ChEBI" id="CHEBI:43474"/>
        <dbReference type="ChEBI" id="CHEBI:57925"/>
        <dbReference type="ChEBI" id="CHEBI:456216"/>
        <dbReference type="EC" id="7.4.2.10"/>
    </reaction>
</comment>
<evidence type="ECO:0000256" key="2">
    <source>
        <dbReference type="ARBA" id="ARBA00004533"/>
    </source>
</evidence>
<dbReference type="GO" id="GO:0005886">
    <property type="term" value="C:plasma membrane"/>
    <property type="evidence" value="ECO:0007669"/>
    <property type="project" value="UniProtKB-SubCell"/>
</dbReference>
<evidence type="ECO:0000256" key="13">
    <source>
        <dbReference type="ARBA" id="ARBA00039050"/>
    </source>
</evidence>
<evidence type="ECO:0000256" key="7">
    <source>
        <dbReference type="ARBA" id="ARBA00022741"/>
    </source>
</evidence>